<evidence type="ECO:0000313" key="2">
    <source>
        <dbReference type="Proteomes" id="UP001151760"/>
    </source>
</evidence>
<dbReference type="EMBL" id="BQNB010009205">
    <property type="protein sequence ID" value="GJS60204.1"/>
    <property type="molecule type" value="Genomic_DNA"/>
</dbReference>
<organism evidence="1 2">
    <name type="scientific">Tanacetum coccineum</name>
    <dbReference type="NCBI Taxonomy" id="301880"/>
    <lineage>
        <taxon>Eukaryota</taxon>
        <taxon>Viridiplantae</taxon>
        <taxon>Streptophyta</taxon>
        <taxon>Embryophyta</taxon>
        <taxon>Tracheophyta</taxon>
        <taxon>Spermatophyta</taxon>
        <taxon>Magnoliopsida</taxon>
        <taxon>eudicotyledons</taxon>
        <taxon>Gunneridae</taxon>
        <taxon>Pentapetalae</taxon>
        <taxon>asterids</taxon>
        <taxon>campanulids</taxon>
        <taxon>Asterales</taxon>
        <taxon>Asteraceae</taxon>
        <taxon>Asteroideae</taxon>
        <taxon>Anthemideae</taxon>
        <taxon>Anthemidinae</taxon>
        <taxon>Tanacetum</taxon>
    </lineage>
</organism>
<name>A0ABQ4X4V3_9ASTR</name>
<proteinExistence type="predicted"/>
<protein>
    <submittedName>
        <fullName evidence="1">Uncharacterized protein</fullName>
    </submittedName>
</protein>
<comment type="caution">
    <text evidence="1">The sequence shown here is derived from an EMBL/GenBank/DDBJ whole genome shotgun (WGS) entry which is preliminary data.</text>
</comment>
<gene>
    <name evidence="1" type="ORF">Tco_0654988</name>
</gene>
<reference evidence="1" key="1">
    <citation type="journal article" date="2022" name="Int. J. Mol. Sci.">
        <title>Draft Genome of Tanacetum Coccineum: Genomic Comparison of Closely Related Tanacetum-Family Plants.</title>
        <authorList>
            <person name="Yamashiro T."/>
            <person name="Shiraishi A."/>
            <person name="Nakayama K."/>
            <person name="Satake H."/>
        </authorList>
    </citation>
    <scope>NUCLEOTIDE SEQUENCE</scope>
</reference>
<keyword evidence="2" id="KW-1185">Reference proteome</keyword>
<dbReference type="Proteomes" id="UP001151760">
    <property type="component" value="Unassembled WGS sequence"/>
</dbReference>
<evidence type="ECO:0000313" key="1">
    <source>
        <dbReference type="EMBL" id="GJS60204.1"/>
    </source>
</evidence>
<sequence>MDVWMALEQRFIDQSMAKEMKLRFDIQNNRKAFVTSISDSKTVPSFEELQTKVLNQESRLHHIQAAQHSEQQSAFVSQTLAASNNHSSRSNYNGAHNNNGRNQQLILHIALPSPYSQVTLTSSPHLSVTDPLPLATNKDSQELWDCIIDTSHSSHIPFILFLLPRLIYYLGSLGLMDKEETSYSVTQLSYNLFYQTLMEYALETEVKDTSSHSCPIRVLDFRSRISKSSTVKERNERARARERLDGMNGLSLRALSQRSY</sequence>
<reference evidence="1" key="2">
    <citation type="submission" date="2022-01" db="EMBL/GenBank/DDBJ databases">
        <authorList>
            <person name="Yamashiro T."/>
            <person name="Shiraishi A."/>
            <person name="Satake H."/>
            <person name="Nakayama K."/>
        </authorList>
    </citation>
    <scope>NUCLEOTIDE SEQUENCE</scope>
</reference>
<accession>A0ABQ4X4V3</accession>